<evidence type="ECO:0000313" key="2">
    <source>
        <dbReference type="EMBL" id="QNO54533.1"/>
    </source>
</evidence>
<dbReference type="EMBL" id="MT631585">
    <property type="protein sequence ID" value="QNO54533.1"/>
    <property type="molecule type" value="Genomic_DNA"/>
</dbReference>
<dbReference type="InterPro" id="IPR011051">
    <property type="entry name" value="RmlC_Cupin_sf"/>
</dbReference>
<dbReference type="Pfam" id="PF07883">
    <property type="entry name" value="Cupin_2"/>
    <property type="match status" value="1"/>
</dbReference>
<proteinExistence type="predicted"/>
<dbReference type="InterPro" id="IPR013096">
    <property type="entry name" value="Cupin_2"/>
</dbReference>
<gene>
    <name evidence="2" type="ORF">BGNFGLGO_00004</name>
</gene>
<dbReference type="PANTHER" id="PTHR36114">
    <property type="entry name" value="16.7 KDA PROTEIN IN WHIE LOCUS"/>
    <property type="match status" value="1"/>
</dbReference>
<organism evidence="2">
    <name type="scientific">Candidatus Methanophaga sp. ANME-1 ERB7</name>
    <dbReference type="NCBI Taxonomy" id="2759913"/>
    <lineage>
        <taxon>Archaea</taxon>
        <taxon>Methanobacteriati</taxon>
        <taxon>Methanobacteriota</taxon>
        <taxon>Stenosarchaea group</taxon>
        <taxon>Methanomicrobia</taxon>
        <taxon>Candidatus Methanophagales</taxon>
        <taxon>Candidatus Methanophagaceae</taxon>
        <taxon>Candidatus Methanophaga</taxon>
    </lineage>
</organism>
<dbReference type="InterPro" id="IPR052044">
    <property type="entry name" value="PKS_Associated_Protein"/>
</dbReference>
<dbReference type="InterPro" id="IPR014710">
    <property type="entry name" value="RmlC-like_jellyroll"/>
</dbReference>
<dbReference type="PANTHER" id="PTHR36114:SF1">
    <property type="entry name" value="16.7 KDA PROTEIN IN WHIE LOCUS"/>
    <property type="match status" value="1"/>
</dbReference>
<feature type="domain" description="Cupin type-2" evidence="1">
    <location>
        <begin position="42"/>
        <end position="110"/>
    </location>
</feature>
<reference evidence="2" key="1">
    <citation type="submission" date="2020-06" db="EMBL/GenBank/DDBJ databases">
        <title>Unique genomic features of the anaerobic methanotrophic archaea.</title>
        <authorList>
            <person name="Chadwick G.L."/>
            <person name="Skennerton C.T."/>
            <person name="Laso-Perez R."/>
            <person name="Leu A.O."/>
            <person name="Speth D.R."/>
            <person name="Yu H."/>
            <person name="Morgan-Lang C."/>
            <person name="Hatzenpichler R."/>
            <person name="Goudeau D."/>
            <person name="Malmstrom R."/>
            <person name="Brazelton W.J."/>
            <person name="Woyke T."/>
            <person name="Hallam S.J."/>
            <person name="Tyson G.W."/>
            <person name="Wegener G."/>
            <person name="Boetius A."/>
            <person name="Orphan V."/>
        </authorList>
    </citation>
    <scope>NUCLEOTIDE SEQUENCE</scope>
</reference>
<dbReference type="AlphaFoldDB" id="A0A7G9Z2P9"/>
<name>A0A7G9Z2P9_9EURY</name>
<evidence type="ECO:0000259" key="1">
    <source>
        <dbReference type="Pfam" id="PF07883"/>
    </source>
</evidence>
<sequence length="122" mass="13965">MLIKDIQNGEYFKAIDNTILCELLHPAKEDEVLNIRYSIAHAIVKPGETTLPHKLKTSTEVYYVLDGEGIIHIDEESAEVHSGQAIYIPPNTKQYIQNRGNSDLKILCIVYPMWRIEDEKVL</sequence>
<dbReference type="Gene3D" id="2.60.120.10">
    <property type="entry name" value="Jelly Rolls"/>
    <property type="match status" value="1"/>
</dbReference>
<accession>A0A7G9Z2P9</accession>
<dbReference type="CDD" id="cd02214">
    <property type="entry name" value="cupin_MJ1618"/>
    <property type="match status" value="1"/>
</dbReference>
<protein>
    <recommendedName>
        <fullName evidence="1">Cupin type-2 domain-containing protein</fullName>
    </recommendedName>
</protein>
<dbReference type="SUPFAM" id="SSF51182">
    <property type="entry name" value="RmlC-like cupins"/>
    <property type="match status" value="1"/>
</dbReference>